<dbReference type="InterPro" id="IPR018490">
    <property type="entry name" value="cNMP-bd_dom_sf"/>
</dbReference>
<dbReference type="PANTHER" id="PTHR23011">
    <property type="entry name" value="CYCLIC NUCLEOTIDE-BINDING DOMAIN CONTAINING PROTEIN"/>
    <property type="match status" value="1"/>
</dbReference>
<dbReference type="InterPro" id="IPR014710">
    <property type="entry name" value="RmlC-like_jellyroll"/>
</dbReference>
<feature type="compositionally biased region" description="Basic and acidic residues" evidence="1">
    <location>
        <begin position="370"/>
        <end position="385"/>
    </location>
</feature>
<evidence type="ECO:0000313" key="3">
    <source>
        <dbReference type="Proteomes" id="UP000322000"/>
    </source>
</evidence>
<dbReference type="InParanoid" id="A0A7E5X487"/>
<dbReference type="GeneID" id="113508410"/>
<feature type="domain" description="Cyclic nucleotide-binding" evidence="2">
    <location>
        <begin position="107"/>
        <end position="215"/>
    </location>
</feature>
<reference evidence="4" key="1">
    <citation type="submission" date="2025-08" db="UniProtKB">
        <authorList>
            <consortium name="RefSeq"/>
        </authorList>
    </citation>
    <scope>IDENTIFICATION</scope>
</reference>
<proteinExistence type="predicted"/>
<dbReference type="Gene3D" id="2.60.120.10">
    <property type="entry name" value="Jelly Rolls"/>
    <property type="match status" value="1"/>
</dbReference>
<keyword evidence="3" id="KW-1185">Reference proteome</keyword>
<feature type="region of interest" description="Disordered" evidence="1">
    <location>
        <begin position="332"/>
        <end position="396"/>
    </location>
</feature>
<dbReference type="SMART" id="SM00100">
    <property type="entry name" value="cNMP"/>
    <property type="match status" value="1"/>
</dbReference>
<evidence type="ECO:0000259" key="2">
    <source>
        <dbReference type="PROSITE" id="PS50042"/>
    </source>
</evidence>
<organism evidence="3 4">
    <name type="scientific">Trichoplusia ni</name>
    <name type="common">Cabbage looper</name>
    <dbReference type="NCBI Taxonomy" id="7111"/>
    <lineage>
        <taxon>Eukaryota</taxon>
        <taxon>Metazoa</taxon>
        <taxon>Ecdysozoa</taxon>
        <taxon>Arthropoda</taxon>
        <taxon>Hexapoda</taxon>
        <taxon>Insecta</taxon>
        <taxon>Pterygota</taxon>
        <taxon>Neoptera</taxon>
        <taxon>Endopterygota</taxon>
        <taxon>Lepidoptera</taxon>
        <taxon>Glossata</taxon>
        <taxon>Ditrysia</taxon>
        <taxon>Noctuoidea</taxon>
        <taxon>Noctuidae</taxon>
        <taxon>Plusiinae</taxon>
        <taxon>Trichoplusia</taxon>
    </lineage>
</organism>
<dbReference type="SUPFAM" id="SSF51206">
    <property type="entry name" value="cAMP-binding domain-like"/>
    <property type="match status" value="2"/>
</dbReference>
<dbReference type="OrthoDB" id="166212at2759"/>
<dbReference type="PANTHER" id="PTHR23011:SF41">
    <property type="entry name" value="CYCLIC NUCLEOTIDE-BINDING DOMAIN-CONTAINING PROTEIN"/>
    <property type="match status" value="1"/>
</dbReference>
<dbReference type="Proteomes" id="UP000322000">
    <property type="component" value="Chromosome 2"/>
</dbReference>
<sequence>MTSNIRTGGSKKEIDPEEIMKRKFRAKCRFKAIGRLAMANTYWLIEAAEQYEGVEDVKRRVAQAVRGKAKKKRLLGINDKALLNKDAHERSDFEKKYIYRIIGGLKCFKRYPNHVKKKLAAVTYFRYYGPNRVIVRQHHEAHALYFIVTGDVMVSQMVFDELLQQNVSVDIGVMHPGDMFGEVSLLHNIPRTATCTTVGHCELLALMQEDFKNVLQASVQKQWDEVRRAMSAFTYFDALDEVARREGCIVAKMKAYNRNETILGDGMGIPNFVYFILSGQCQMIETLQIAVTQRLGHTSYVLYDPYIPKQESDQDIDAKYFQAYKKGREGQSEDATLLSSSMQVTSSAKGTETIKKPSSELSKQKRSGSIKRDSIVTIQEEKETEASTTGTPAPAPILEDEVPAEVQEGAEEQEGILREASVKSAVLMQPSEQHRESVRFSIQHPIMPPPNLKTYFMQVCLFYPGSTFGFGENMRDRRIIALTPVDCMLMPKIWLLQRNTANIWSRIEHYLEKKIPSKKQLFQEFVAERRWQEFREQLVADVVARSKTVNLTSVHDVPYSIRMEEMLDI</sequence>
<protein>
    <submittedName>
        <fullName evidence="4">Uncharacterized protein LOC113508410</fullName>
    </submittedName>
</protein>
<dbReference type="Pfam" id="PF00027">
    <property type="entry name" value="cNMP_binding"/>
    <property type="match status" value="1"/>
</dbReference>
<dbReference type="PROSITE" id="PS50042">
    <property type="entry name" value="CNMP_BINDING_3"/>
    <property type="match status" value="1"/>
</dbReference>
<evidence type="ECO:0000256" key="1">
    <source>
        <dbReference type="SAM" id="MobiDB-lite"/>
    </source>
</evidence>
<feature type="compositionally biased region" description="Polar residues" evidence="1">
    <location>
        <begin position="333"/>
        <end position="350"/>
    </location>
</feature>
<dbReference type="KEGG" id="tnl:113508410"/>
<dbReference type="RefSeq" id="XP_026747242.1">
    <property type="nucleotide sequence ID" value="XM_026891441.1"/>
</dbReference>
<name>A0A7E5X487_TRINI</name>
<dbReference type="CDD" id="cd00038">
    <property type="entry name" value="CAP_ED"/>
    <property type="match status" value="1"/>
</dbReference>
<dbReference type="InterPro" id="IPR000595">
    <property type="entry name" value="cNMP-bd_dom"/>
</dbReference>
<gene>
    <name evidence="4" type="primary">LOC113508410</name>
</gene>
<accession>A0A7E5X487</accession>
<dbReference type="AlphaFoldDB" id="A0A7E5X487"/>
<evidence type="ECO:0000313" key="4">
    <source>
        <dbReference type="RefSeq" id="XP_026747242.1"/>
    </source>
</evidence>